<evidence type="ECO:0000259" key="2">
    <source>
        <dbReference type="Pfam" id="PF18962"/>
    </source>
</evidence>
<proteinExistence type="predicted"/>
<feature type="domain" description="Secretion system C-terminal sorting" evidence="2">
    <location>
        <begin position="662"/>
        <end position="733"/>
    </location>
</feature>
<dbReference type="SUPFAM" id="SSF69318">
    <property type="entry name" value="Integrin alpha N-terminal domain"/>
    <property type="match status" value="2"/>
</dbReference>
<dbReference type="PANTHER" id="PTHR44103">
    <property type="entry name" value="PROPROTEIN CONVERTASE P"/>
    <property type="match status" value="1"/>
</dbReference>
<dbReference type="EMBL" id="CACVAQ010000050">
    <property type="protein sequence ID" value="CAA6800096.1"/>
    <property type="molecule type" value="Genomic_DNA"/>
</dbReference>
<dbReference type="Pfam" id="PF18962">
    <property type="entry name" value="Por_Secre_tail"/>
    <property type="match status" value="1"/>
</dbReference>
<sequence length="735" mass="81454">MKYILLIGVFLVPILVFAQPNRLMAPFESLTGDVYEYALAGGLTNPQFSEIDLDGDGDQDLVYFDRVGFAIVPFLNGGTANTVDYTFAPEYAYRFPKVEHWMLLRDYNCDNLEDLFAYKYDNLTGRVSITVYKASRDAQNKIQFSLAKNSIEYTLKGQTQGYNLFNSSADLPGIDDIDGDGDMDILNFNSSGGYIEMFRNESQENGWGCDSLNYVLYDNCWGRMYESGVTEAISLSPRIDSCAAYPNWNPARNARHAGSTILSLDMDNDGVKEVVLGDLSFSNLNLLSNGGNIDTAHLTAQETFFPMNSISADIEIFPAAFYVDVNNDGAKDLVAAPNILGNSKNLENWYYKNTGTANFPVFTYQESQFLVDEMIDLGTGAAPTFWDYNGDGLLDILVGNYNKYVSLAIQGCYLSLYENIGTATQPAYRLVDEDFANMKQYNLRRLVPTLADMDGDNDQDLLLGDEDGFLIYMMNQGTSVSPSFPSLIPNYSGIDVGQHATPQFVDVNRDGKIDLLIGERNGNTNYYENIGTATAPSFSSTATSETFGFIDAKLPGFSEGNSAPQLIDINGEYHLFMGNESGEIWQYTDIDNNLLGTFTRLNTAIDSIDEGEESILSIANINNDGQFEFLIGNKRGGLGLYTEYIVSSVDLVSTSENSFVIAPNPTSGAMKIEFAKFINKNVLLQVTNMLGQVVLSKEVWLEQTIDLNLQKVPTGTYILSVETDTERYISKLIKQ</sequence>
<dbReference type="Gene3D" id="2.130.10.130">
    <property type="entry name" value="Integrin alpha, N-terminal"/>
    <property type="match status" value="1"/>
</dbReference>
<dbReference type="Pfam" id="PF13517">
    <property type="entry name" value="FG-GAP_3"/>
    <property type="match status" value="2"/>
</dbReference>
<evidence type="ECO:0000256" key="1">
    <source>
        <dbReference type="ARBA" id="ARBA00022729"/>
    </source>
</evidence>
<dbReference type="NCBIfam" id="TIGR04183">
    <property type="entry name" value="Por_Secre_tail"/>
    <property type="match status" value="1"/>
</dbReference>
<dbReference type="AlphaFoldDB" id="A0A6S6S6U3"/>
<protein>
    <recommendedName>
        <fullName evidence="2">Secretion system C-terminal sorting domain-containing protein</fullName>
    </recommendedName>
</protein>
<dbReference type="InterPro" id="IPR028994">
    <property type="entry name" value="Integrin_alpha_N"/>
</dbReference>
<dbReference type="InterPro" id="IPR013517">
    <property type="entry name" value="FG-GAP"/>
</dbReference>
<name>A0A6S6S6U3_9BACT</name>
<evidence type="ECO:0000313" key="3">
    <source>
        <dbReference type="EMBL" id="CAA6800096.1"/>
    </source>
</evidence>
<reference evidence="3" key="1">
    <citation type="submission" date="2020-01" db="EMBL/GenBank/DDBJ databases">
        <authorList>
            <person name="Meier V. D."/>
            <person name="Meier V D."/>
        </authorList>
    </citation>
    <scope>NUCLEOTIDE SEQUENCE</scope>
    <source>
        <strain evidence="3">HLG_WM_MAG_10</strain>
    </source>
</reference>
<keyword evidence="1" id="KW-0732">Signal</keyword>
<accession>A0A6S6S6U3</accession>
<dbReference type="PANTHER" id="PTHR44103:SF1">
    <property type="entry name" value="PROPROTEIN CONVERTASE P"/>
    <property type="match status" value="1"/>
</dbReference>
<dbReference type="InterPro" id="IPR026444">
    <property type="entry name" value="Secre_tail"/>
</dbReference>
<gene>
    <name evidence="3" type="ORF">HELGO_WM30060</name>
</gene>
<organism evidence="3">
    <name type="scientific">uncultured Aureispira sp</name>
    <dbReference type="NCBI Taxonomy" id="1331704"/>
    <lineage>
        <taxon>Bacteria</taxon>
        <taxon>Pseudomonadati</taxon>
        <taxon>Bacteroidota</taxon>
        <taxon>Saprospiria</taxon>
        <taxon>Saprospirales</taxon>
        <taxon>Saprospiraceae</taxon>
        <taxon>Aureispira</taxon>
        <taxon>environmental samples</taxon>
    </lineage>
</organism>